<dbReference type="SMART" id="SM00028">
    <property type="entry name" value="TPR"/>
    <property type="match status" value="4"/>
</dbReference>
<organism evidence="3 4">
    <name type="scientific">Silvibacterium bohemicum</name>
    <dbReference type="NCBI Taxonomy" id="1577686"/>
    <lineage>
        <taxon>Bacteria</taxon>
        <taxon>Pseudomonadati</taxon>
        <taxon>Acidobacteriota</taxon>
        <taxon>Terriglobia</taxon>
        <taxon>Terriglobales</taxon>
        <taxon>Acidobacteriaceae</taxon>
        <taxon>Silvibacterium</taxon>
    </lineage>
</organism>
<evidence type="ECO:0000256" key="1">
    <source>
        <dbReference type="SAM" id="Phobius"/>
    </source>
</evidence>
<dbReference type="RefSeq" id="WP_050059929.1">
    <property type="nucleotide sequence ID" value="NZ_JACHEK010000012.1"/>
</dbReference>
<name>A0A841K2A6_9BACT</name>
<dbReference type="Pfam" id="PF12770">
    <property type="entry name" value="CHAT"/>
    <property type="match status" value="1"/>
</dbReference>
<feature type="domain" description="CHAT" evidence="2">
    <location>
        <begin position="918"/>
        <end position="1182"/>
    </location>
</feature>
<dbReference type="InterPro" id="IPR011990">
    <property type="entry name" value="TPR-like_helical_dom_sf"/>
</dbReference>
<keyword evidence="1" id="KW-0812">Transmembrane</keyword>
<keyword evidence="4" id="KW-1185">Reference proteome</keyword>
<dbReference type="OrthoDB" id="100963at2"/>
<dbReference type="SUPFAM" id="SSF48452">
    <property type="entry name" value="TPR-like"/>
    <property type="match status" value="1"/>
</dbReference>
<keyword evidence="1" id="KW-1133">Transmembrane helix</keyword>
<evidence type="ECO:0000313" key="4">
    <source>
        <dbReference type="Proteomes" id="UP000538666"/>
    </source>
</evidence>
<sequence>MNPPRRVPSEKIEELLDRLVVREDGEGIGSHSILEISRRRGSCPAPSEWQRIASNGPADEQSRRLVEHAAECQHCGAQLSFWAGVLSDEQTPEETAMLGQLSSLTPAWQERMAQTMLAATRQSKSPSGMRVLWPWFLGAGGLAAAAALFVLFLGGMHPQSSPERLLAEAYTDHRVMDARIPLAGFAPVDSSRHSRAAGPTMSDSVPLLEARAAITQALMKTPEDPHWLLLQARSDLLNESYDPAIDTLKRLLAADPGNVSALTDLASAYLMRSRASEAATDEATALDYLEQAARREPNNSIVIYNEALVLQDLFQYSNAIAAWKRFLAVEHDPAWVADGKKRLAEIEALEAKVKAQQSRLDPFLGNPEGMLHLARSPAMIADYDEELSTVSLPHLLQAAFPPPAVDSSFSNSSPPESKCTETCSAARTLLRAVAASLREHHRDQWLEDLLAGAATPGYVAGVRLLARALDDGRYANPANALKEAQEAQAAFQHTGNIAGIAAARVQQVYDLEHLLDPRVCLLVAHDLQSSVSSGRYPWQESLFWSDQSSCYARQNDFADAMASLHRALTISSDAGYRVIHLRALGFAASDEEAMGNRGRAWKMNMQVLRDYWSGNYPMIRRLQPYVSLAYTEQRSSRFYSAELLRREAVSVAALQGNPEQLNSNRFLLVKAEIQAGDTLAARRDLEIAKSELVSLPDHVALRGAAANTGILLAEAYLVRGDAQAAARMLETVASDVDAIGNREMELSYTATAGRLALQQGNYQLAADRLTRGLADAEAAYGEVKDQQDRIDWIESSRGIYAALVLLWQRQGKDPLESLALWERYRILSSGVSLQNWCHGADLACLAQPLEAARRHLKQETIVGTIRLDHSLLLWTMDGQGVRMHEVGIEPERFDLLCHAFSEVLATPASSEAQIRFYGARLAASLLTPVASSLEAHRTLVFDLDDSMEFLPVAALPVNGRYLGLQFGTSTIHSVLLASREPEMAKLPRPGVVVGASDPGDPEASRLPEAKSEALAVAGFLHRPKVFVGDEAAAGAVAAAAPHAALIHFAGHTRYVNGVTQLLMASSAGSGPDWLDARTFGPHAFADCRLVVLSACSTGKKEERESDDIQDIVQTFTTEGAQQVVATHWDVDSAASVALMKEFYSGLARGLAVPQALLQAENSVSTITEYRHPYYWAPYYVFGMSTTNLKELLHND</sequence>
<reference evidence="3 4" key="1">
    <citation type="submission" date="2020-08" db="EMBL/GenBank/DDBJ databases">
        <title>Genomic Encyclopedia of Type Strains, Phase IV (KMG-IV): sequencing the most valuable type-strain genomes for metagenomic binning, comparative biology and taxonomic classification.</title>
        <authorList>
            <person name="Goeker M."/>
        </authorList>
    </citation>
    <scope>NUCLEOTIDE SEQUENCE [LARGE SCALE GENOMIC DNA]</scope>
    <source>
        <strain evidence="3 4">DSM 103733</strain>
    </source>
</reference>
<feature type="transmembrane region" description="Helical" evidence="1">
    <location>
        <begin position="131"/>
        <end position="154"/>
    </location>
</feature>
<dbReference type="AlphaFoldDB" id="A0A841K2A6"/>
<dbReference type="InterPro" id="IPR019734">
    <property type="entry name" value="TPR_rpt"/>
</dbReference>
<protein>
    <submittedName>
        <fullName evidence="3">CHAT domain-containing protein</fullName>
    </submittedName>
</protein>
<evidence type="ECO:0000259" key="2">
    <source>
        <dbReference type="Pfam" id="PF12770"/>
    </source>
</evidence>
<dbReference type="Gene3D" id="1.25.40.10">
    <property type="entry name" value="Tetratricopeptide repeat domain"/>
    <property type="match status" value="1"/>
</dbReference>
<gene>
    <name evidence="3" type="ORF">HNQ77_005120</name>
</gene>
<proteinExistence type="predicted"/>
<dbReference type="PANTHER" id="PTHR10098">
    <property type="entry name" value="RAPSYN-RELATED"/>
    <property type="match status" value="1"/>
</dbReference>
<dbReference type="Proteomes" id="UP000538666">
    <property type="component" value="Unassembled WGS sequence"/>
</dbReference>
<accession>A0A841K2A6</accession>
<dbReference type="EMBL" id="JACHEK010000012">
    <property type="protein sequence ID" value="MBB6147135.1"/>
    <property type="molecule type" value="Genomic_DNA"/>
</dbReference>
<dbReference type="PANTHER" id="PTHR10098:SF108">
    <property type="entry name" value="TETRATRICOPEPTIDE REPEAT PROTEIN 28"/>
    <property type="match status" value="1"/>
</dbReference>
<evidence type="ECO:0000313" key="3">
    <source>
        <dbReference type="EMBL" id="MBB6147135.1"/>
    </source>
</evidence>
<keyword evidence="1" id="KW-0472">Membrane</keyword>
<dbReference type="InterPro" id="IPR024983">
    <property type="entry name" value="CHAT_dom"/>
</dbReference>
<comment type="caution">
    <text evidence="3">The sequence shown here is derived from an EMBL/GenBank/DDBJ whole genome shotgun (WGS) entry which is preliminary data.</text>
</comment>